<comment type="caution">
    <text evidence="1">The sequence shown here is derived from an EMBL/GenBank/DDBJ whole genome shotgun (WGS) entry which is preliminary data.</text>
</comment>
<organism evidence="1 2">
    <name type="scientific">Colocasia esculenta</name>
    <name type="common">Wild taro</name>
    <name type="synonym">Arum esculentum</name>
    <dbReference type="NCBI Taxonomy" id="4460"/>
    <lineage>
        <taxon>Eukaryota</taxon>
        <taxon>Viridiplantae</taxon>
        <taxon>Streptophyta</taxon>
        <taxon>Embryophyta</taxon>
        <taxon>Tracheophyta</taxon>
        <taxon>Spermatophyta</taxon>
        <taxon>Magnoliopsida</taxon>
        <taxon>Liliopsida</taxon>
        <taxon>Araceae</taxon>
        <taxon>Aroideae</taxon>
        <taxon>Colocasieae</taxon>
        <taxon>Colocasia</taxon>
    </lineage>
</organism>
<gene>
    <name evidence="1" type="ORF">Taro_047716</name>
</gene>
<dbReference type="AlphaFoldDB" id="A0A843WW65"/>
<keyword evidence="2" id="KW-1185">Reference proteome</keyword>
<accession>A0A843WW65</accession>
<protein>
    <submittedName>
        <fullName evidence="1">Uncharacterized protein</fullName>
    </submittedName>
</protein>
<reference evidence="1" key="1">
    <citation type="submission" date="2017-07" db="EMBL/GenBank/DDBJ databases">
        <title>Taro Niue Genome Assembly and Annotation.</title>
        <authorList>
            <person name="Atibalentja N."/>
            <person name="Keating K."/>
            <person name="Fields C.J."/>
        </authorList>
    </citation>
    <scope>NUCLEOTIDE SEQUENCE</scope>
    <source>
        <strain evidence="1">Niue_2</strain>
        <tissue evidence="1">Leaf</tissue>
    </source>
</reference>
<name>A0A843WW65_COLES</name>
<dbReference type="EMBL" id="NMUH01006233">
    <property type="protein sequence ID" value="MQM14782.1"/>
    <property type="molecule type" value="Genomic_DNA"/>
</dbReference>
<proteinExistence type="predicted"/>
<dbReference type="Proteomes" id="UP000652761">
    <property type="component" value="Unassembled WGS sequence"/>
</dbReference>
<evidence type="ECO:0000313" key="2">
    <source>
        <dbReference type="Proteomes" id="UP000652761"/>
    </source>
</evidence>
<sequence>MHSWAFYGERSTIANGCAGEFWGPRREVDRTTVNIPLVIGAKEVSYRTRSQAGPLQGKSS</sequence>
<evidence type="ECO:0000313" key="1">
    <source>
        <dbReference type="EMBL" id="MQM14782.1"/>
    </source>
</evidence>